<dbReference type="Pfam" id="PF01925">
    <property type="entry name" value="TauE"/>
    <property type="match status" value="1"/>
</dbReference>
<dbReference type="Proteomes" id="UP000501408">
    <property type="component" value="Chromosome 1"/>
</dbReference>
<feature type="transmembrane region" description="Helical" evidence="6">
    <location>
        <begin position="249"/>
        <end position="267"/>
    </location>
</feature>
<evidence type="ECO:0000256" key="1">
    <source>
        <dbReference type="ARBA" id="ARBA00004141"/>
    </source>
</evidence>
<accession>A0ABX6KAQ0</accession>
<dbReference type="PANTHER" id="PTHR43483:SF3">
    <property type="entry name" value="MEMBRANE TRANSPORTER PROTEIN HI_0806-RELATED"/>
    <property type="match status" value="1"/>
</dbReference>
<reference evidence="7 8" key="1">
    <citation type="submission" date="2020-03" db="EMBL/GenBank/DDBJ databases">
        <title>Genome mining reveals the biosynthetic pathways of PHA and ectoines of the halophilic strain Salinivibrio costicola M318 isolated from fermented shrimp paste.</title>
        <authorList>
            <person name="Doan T.V."/>
            <person name="Tran L.T."/>
            <person name="Trieu T.A."/>
            <person name="Nguyen Q.V."/>
            <person name="Quach T.N."/>
            <person name="Phi T.Q."/>
            <person name="Kumar S."/>
        </authorList>
    </citation>
    <scope>NUCLEOTIDE SEQUENCE [LARGE SCALE GENOMIC DNA]</scope>
    <source>
        <strain evidence="7 8">M318</strain>
    </source>
</reference>
<keyword evidence="3 6" id="KW-0812">Transmembrane</keyword>
<keyword evidence="8" id="KW-1185">Reference proteome</keyword>
<evidence type="ECO:0000313" key="8">
    <source>
        <dbReference type="Proteomes" id="UP000501408"/>
    </source>
</evidence>
<feature type="transmembrane region" description="Helical" evidence="6">
    <location>
        <begin position="141"/>
        <end position="161"/>
    </location>
</feature>
<comment type="similarity">
    <text evidence="2 6">Belongs to the 4-toluene sulfonate uptake permease (TSUP) (TC 2.A.102) family.</text>
</comment>
<evidence type="ECO:0000256" key="4">
    <source>
        <dbReference type="ARBA" id="ARBA00022989"/>
    </source>
</evidence>
<keyword evidence="6" id="KW-1003">Cell membrane</keyword>
<feature type="transmembrane region" description="Helical" evidence="6">
    <location>
        <begin position="85"/>
        <end position="105"/>
    </location>
</feature>
<organism evidence="7 8">
    <name type="scientific">Salinivibrio costicola</name>
    <name type="common">Vibrio costicola</name>
    <dbReference type="NCBI Taxonomy" id="51367"/>
    <lineage>
        <taxon>Bacteria</taxon>
        <taxon>Pseudomonadati</taxon>
        <taxon>Pseudomonadota</taxon>
        <taxon>Gammaproteobacteria</taxon>
        <taxon>Vibrionales</taxon>
        <taxon>Vibrionaceae</taxon>
        <taxon>Salinivibrio</taxon>
    </lineage>
</organism>
<keyword evidence="4 6" id="KW-1133">Transmembrane helix</keyword>
<dbReference type="EMBL" id="CP050266">
    <property type="protein sequence ID" value="QIR07401.1"/>
    <property type="molecule type" value="Genomic_DNA"/>
</dbReference>
<evidence type="ECO:0000256" key="5">
    <source>
        <dbReference type="ARBA" id="ARBA00023136"/>
    </source>
</evidence>
<dbReference type="InterPro" id="IPR002781">
    <property type="entry name" value="TM_pro_TauE-like"/>
</dbReference>
<feature type="transmembrane region" description="Helical" evidence="6">
    <location>
        <begin position="217"/>
        <end position="243"/>
    </location>
</feature>
<feature type="transmembrane region" description="Helical" evidence="6">
    <location>
        <begin position="51"/>
        <end position="73"/>
    </location>
</feature>
<evidence type="ECO:0000256" key="6">
    <source>
        <dbReference type="RuleBase" id="RU363041"/>
    </source>
</evidence>
<evidence type="ECO:0000256" key="3">
    <source>
        <dbReference type="ARBA" id="ARBA00022692"/>
    </source>
</evidence>
<dbReference type="PANTHER" id="PTHR43483">
    <property type="entry name" value="MEMBRANE TRANSPORTER PROTEIN HI_0806-RELATED"/>
    <property type="match status" value="1"/>
</dbReference>
<keyword evidence="5 6" id="KW-0472">Membrane</keyword>
<name>A0ABX6KAQ0_SALCS</name>
<feature type="transmembrane region" description="Helical" evidence="6">
    <location>
        <begin position="181"/>
        <end position="205"/>
    </location>
</feature>
<gene>
    <name evidence="7" type="ORF">HBA18_11285</name>
</gene>
<comment type="subcellular location">
    <subcellularLocation>
        <location evidence="6">Cell membrane</location>
        <topology evidence="6">Multi-pass membrane protein</topology>
    </subcellularLocation>
    <subcellularLocation>
        <location evidence="1">Membrane</location>
        <topology evidence="1">Multi-pass membrane protein</topology>
    </subcellularLocation>
</comment>
<sequence length="268" mass="27987">MTTATLLLAFICMLLGALVGTLSGLLGIGGGLVVVPALSFLLPLFGLSADIVMPMALATSLATIVLTSSASAWRHFRMGNVDMRAVRALVPGMMLGGVLGASLADKLPPDWLPRIFGVIVLTMAMQMLLSRPQVTLRPLPSPWRISLAGTLIGTLSSLAGIGGGSFTVPYLHWRGVTMHKAIGSSALGGAVLGLAGMVSFVWLGWRQTEPLPALSVGYLYLPALLGVVSTSVLMTRVGATLAIKLPTRQIKRIFAGFLVIVGASMLLK</sequence>
<evidence type="ECO:0000313" key="7">
    <source>
        <dbReference type="EMBL" id="QIR07401.1"/>
    </source>
</evidence>
<dbReference type="RefSeq" id="WP_167315048.1">
    <property type="nucleotide sequence ID" value="NZ_CP050266.1"/>
</dbReference>
<evidence type="ECO:0000256" key="2">
    <source>
        <dbReference type="ARBA" id="ARBA00009142"/>
    </source>
</evidence>
<protein>
    <recommendedName>
        <fullName evidence="6">Probable membrane transporter protein</fullName>
    </recommendedName>
</protein>
<proteinExistence type="inferred from homology"/>